<gene>
    <name evidence="1" type="ORF">ATANTOWER_017015</name>
</gene>
<evidence type="ECO:0000313" key="1">
    <source>
        <dbReference type="EMBL" id="MED6249610.1"/>
    </source>
</evidence>
<evidence type="ECO:0000313" key="2">
    <source>
        <dbReference type="Proteomes" id="UP001345963"/>
    </source>
</evidence>
<reference evidence="1 2" key="1">
    <citation type="submission" date="2021-07" db="EMBL/GenBank/DDBJ databases">
        <authorList>
            <person name="Palmer J.M."/>
        </authorList>
    </citation>
    <scope>NUCLEOTIDE SEQUENCE [LARGE SCALE GENOMIC DNA]</scope>
    <source>
        <strain evidence="1 2">AT_MEX2019</strain>
        <tissue evidence="1">Muscle</tissue>
    </source>
</reference>
<organism evidence="1 2">
    <name type="scientific">Ataeniobius toweri</name>
    <dbReference type="NCBI Taxonomy" id="208326"/>
    <lineage>
        <taxon>Eukaryota</taxon>
        <taxon>Metazoa</taxon>
        <taxon>Chordata</taxon>
        <taxon>Craniata</taxon>
        <taxon>Vertebrata</taxon>
        <taxon>Euteleostomi</taxon>
        <taxon>Actinopterygii</taxon>
        <taxon>Neopterygii</taxon>
        <taxon>Teleostei</taxon>
        <taxon>Neoteleostei</taxon>
        <taxon>Acanthomorphata</taxon>
        <taxon>Ovalentaria</taxon>
        <taxon>Atherinomorphae</taxon>
        <taxon>Cyprinodontiformes</taxon>
        <taxon>Goodeidae</taxon>
        <taxon>Ataeniobius</taxon>
    </lineage>
</organism>
<keyword evidence="2" id="KW-1185">Reference proteome</keyword>
<sequence>MVRKPGRETLESGIWSCSHVSVKHIILHSRYSDRVLCRAWSSSNLFPNDLTLPIRIDGRDGLNFLLLSLLLAPALHPRRPLSTHQGFGVAVEGVTGRCCGAAVAHQRAINLGSKGVEIQKEVSARCLTSVEMFLPEFLWA</sequence>
<protein>
    <submittedName>
        <fullName evidence="1">Uncharacterized protein</fullName>
    </submittedName>
</protein>
<accession>A0ABU7BJ55</accession>
<proteinExistence type="predicted"/>
<comment type="caution">
    <text evidence="1">The sequence shown here is derived from an EMBL/GenBank/DDBJ whole genome shotgun (WGS) entry which is preliminary data.</text>
</comment>
<name>A0ABU7BJ55_9TELE</name>
<dbReference type="EMBL" id="JAHUTI010052691">
    <property type="protein sequence ID" value="MED6249610.1"/>
    <property type="molecule type" value="Genomic_DNA"/>
</dbReference>
<dbReference type="Proteomes" id="UP001345963">
    <property type="component" value="Unassembled WGS sequence"/>
</dbReference>